<proteinExistence type="inferred from homology"/>
<evidence type="ECO:0000313" key="9">
    <source>
        <dbReference type="EMBL" id="GAK55927.1"/>
    </source>
</evidence>
<evidence type="ECO:0000256" key="1">
    <source>
        <dbReference type="ARBA" id="ARBA00004651"/>
    </source>
</evidence>
<comment type="subcellular location">
    <subcellularLocation>
        <location evidence="1">Cell membrane</location>
        <topology evidence="1">Multi-pass membrane protein</topology>
    </subcellularLocation>
</comment>
<dbReference type="NCBIfam" id="NF006248">
    <property type="entry name" value="PRK08386.1"/>
    <property type="match status" value="1"/>
</dbReference>
<dbReference type="InterPro" id="IPR007182">
    <property type="entry name" value="MnhB"/>
</dbReference>
<evidence type="ECO:0000313" key="10">
    <source>
        <dbReference type="Proteomes" id="UP000030661"/>
    </source>
</evidence>
<dbReference type="STRING" id="1499967.U27_02888"/>
<dbReference type="GO" id="GO:0005886">
    <property type="term" value="C:plasma membrane"/>
    <property type="evidence" value="ECO:0007669"/>
    <property type="project" value="UniProtKB-SubCell"/>
</dbReference>
<dbReference type="eggNOG" id="COG2111">
    <property type="taxonomic scope" value="Bacteria"/>
</dbReference>
<evidence type="ECO:0000256" key="4">
    <source>
        <dbReference type="ARBA" id="ARBA00022692"/>
    </source>
</evidence>
<gene>
    <name evidence="9" type="ORF">U27_02888</name>
</gene>
<feature type="transmembrane region" description="Helical" evidence="7">
    <location>
        <begin position="111"/>
        <end position="135"/>
    </location>
</feature>
<dbReference type="InterPro" id="IPR050622">
    <property type="entry name" value="CPA3_antiporter_subunitB"/>
</dbReference>
<dbReference type="HOGENOM" id="CLU_101659_3_2_0"/>
<evidence type="ECO:0000256" key="2">
    <source>
        <dbReference type="ARBA" id="ARBA00009425"/>
    </source>
</evidence>
<comment type="similarity">
    <text evidence="2">Belongs to the CPA3 antiporters (TC 2.A.63) subunit B family.</text>
</comment>
<dbReference type="AlphaFoldDB" id="A0A081BUC2"/>
<keyword evidence="3" id="KW-1003">Cell membrane</keyword>
<feature type="transmembrane region" description="Helical" evidence="7">
    <location>
        <begin position="14"/>
        <end position="31"/>
    </location>
</feature>
<dbReference type="PANTHER" id="PTHR33932">
    <property type="entry name" value="NA(+)/H(+) ANTIPORTER SUBUNIT B"/>
    <property type="match status" value="1"/>
</dbReference>
<feature type="transmembrane region" description="Helical" evidence="7">
    <location>
        <begin position="37"/>
        <end position="56"/>
    </location>
</feature>
<protein>
    <submittedName>
        <fullName evidence="9">Multisubunit sodium/hydrogen antiporter, MnhB subunit</fullName>
    </submittedName>
</protein>
<evidence type="ECO:0000259" key="8">
    <source>
        <dbReference type="Pfam" id="PF04039"/>
    </source>
</evidence>
<keyword evidence="4 7" id="KW-0812">Transmembrane</keyword>
<evidence type="ECO:0000256" key="7">
    <source>
        <dbReference type="SAM" id="Phobius"/>
    </source>
</evidence>
<keyword evidence="6 7" id="KW-0472">Membrane</keyword>
<dbReference type="Proteomes" id="UP000030661">
    <property type="component" value="Unassembled WGS sequence"/>
</dbReference>
<sequence>MQESTIIRTMTRKLFPFILLFGLYVVAYGHLSPGGGFQGGVVIGSAIILLSLSQGISKTEERFKKNILGLMESIGPLVFMIIGLGGILFGYHFLKDFLPQGEGGRFGGSGFILFLNLAIGLKVGAAISIIFYSLAGEEGD</sequence>
<reference evidence="9 10" key="1">
    <citation type="journal article" date="2015" name="PeerJ">
        <title>First genomic representation of candidate bacterial phylum KSB3 points to enhanced environmental sensing as a trigger of wastewater bulking.</title>
        <authorList>
            <person name="Sekiguchi Y."/>
            <person name="Ohashi A."/>
            <person name="Parks D.H."/>
            <person name="Yamauchi T."/>
            <person name="Tyson G.W."/>
            <person name="Hugenholtz P."/>
        </authorList>
    </citation>
    <scope>NUCLEOTIDE SEQUENCE [LARGE SCALE GENOMIC DNA]</scope>
</reference>
<evidence type="ECO:0000256" key="5">
    <source>
        <dbReference type="ARBA" id="ARBA00022989"/>
    </source>
</evidence>
<accession>A0A081BUC2</accession>
<feature type="transmembrane region" description="Helical" evidence="7">
    <location>
        <begin position="68"/>
        <end position="91"/>
    </location>
</feature>
<keyword evidence="10" id="KW-1185">Reference proteome</keyword>
<feature type="domain" description="Na+/H+ antiporter MnhB subunit-related protein" evidence="8">
    <location>
        <begin position="6"/>
        <end position="128"/>
    </location>
</feature>
<organism evidence="9 10">
    <name type="scientific">Vecturithrix granuli</name>
    <dbReference type="NCBI Taxonomy" id="1499967"/>
    <lineage>
        <taxon>Bacteria</taxon>
        <taxon>Candidatus Moduliflexota</taxon>
        <taxon>Candidatus Vecturitrichia</taxon>
        <taxon>Candidatus Vecturitrichales</taxon>
        <taxon>Candidatus Vecturitrichaceae</taxon>
        <taxon>Candidatus Vecturithrix</taxon>
    </lineage>
</organism>
<evidence type="ECO:0000256" key="3">
    <source>
        <dbReference type="ARBA" id="ARBA00022475"/>
    </source>
</evidence>
<dbReference type="Pfam" id="PF04039">
    <property type="entry name" value="MnhB"/>
    <property type="match status" value="1"/>
</dbReference>
<dbReference type="PANTHER" id="PTHR33932:SF4">
    <property type="entry name" value="NA(+)_H(+) ANTIPORTER SUBUNIT B"/>
    <property type="match status" value="1"/>
</dbReference>
<dbReference type="EMBL" id="DF820464">
    <property type="protein sequence ID" value="GAK55927.1"/>
    <property type="molecule type" value="Genomic_DNA"/>
</dbReference>
<keyword evidence="5 7" id="KW-1133">Transmembrane helix</keyword>
<name>A0A081BUC2_VECG1</name>
<evidence type="ECO:0000256" key="6">
    <source>
        <dbReference type="ARBA" id="ARBA00023136"/>
    </source>
</evidence>